<dbReference type="OrthoDB" id="9807744at2"/>
<proteinExistence type="predicted"/>
<dbReference type="PANTHER" id="PTHR30590">
    <property type="entry name" value="INNER MEMBRANE PROTEIN"/>
    <property type="match status" value="1"/>
</dbReference>
<evidence type="ECO:0000256" key="1">
    <source>
        <dbReference type="SAM" id="Phobius"/>
    </source>
</evidence>
<feature type="transmembrane region" description="Helical" evidence="1">
    <location>
        <begin position="370"/>
        <end position="391"/>
    </location>
</feature>
<feature type="transmembrane region" description="Helical" evidence="1">
    <location>
        <begin position="480"/>
        <end position="500"/>
    </location>
</feature>
<dbReference type="Proteomes" id="UP000230390">
    <property type="component" value="Unassembled WGS sequence"/>
</dbReference>
<dbReference type="PANTHER" id="PTHR30590:SF2">
    <property type="entry name" value="INNER MEMBRANE PROTEIN"/>
    <property type="match status" value="1"/>
</dbReference>
<feature type="transmembrane region" description="Helical" evidence="1">
    <location>
        <begin position="64"/>
        <end position="87"/>
    </location>
</feature>
<feature type="transmembrane region" description="Helical" evidence="1">
    <location>
        <begin position="403"/>
        <end position="422"/>
    </location>
</feature>
<name>A0A2G8T9R9_9BURK</name>
<dbReference type="Pfam" id="PF04235">
    <property type="entry name" value="DUF418"/>
    <property type="match status" value="1"/>
</dbReference>
<feature type="transmembrane region" description="Helical" evidence="1">
    <location>
        <begin position="230"/>
        <end position="248"/>
    </location>
</feature>
<feature type="transmembrane region" description="Helical" evidence="1">
    <location>
        <begin position="175"/>
        <end position="192"/>
    </location>
</feature>
<dbReference type="InterPro" id="IPR007349">
    <property type="entry name" value="DUF418"/>
</dbReference>
<feature type="domain" description="DUF418" evidence="2">
    <location>
        <begin position="385"/>
        <end position="546"/>
    </location>
</feature>
<accession>A0A2G8T9R9</accession>
<keyword evidence="1" id="KW-0472">Membrane</keyword>
<dbReference type="AlphaFoldDB" id="A0A2G8T9R9"/>
<dbReference type="RefSeq" id="WP_099792376.1">
    <property type="nucleotide sequence ID" value="NZ_JBHLYV010000096.1"/>
</dbReference>
<dbReference type="InterPro" id="IPR052529">
    <property type="entry name" value="Bact_Transport_Assoc"/>
</dbReference>
<feature type="transmembrane region" description="Helical" evidence="1">
    <location>
        <begin position="260"/>
        <end position="283"/>
    </location>
</feature>
<keyword evidence="1" id="KW-1133">Transmembrane helix</keyword>
<gene>
    <name evidence="3" type="ORF">CR105_22380</name>
</gene>
<feature type="transmembrane region" description="Helical" evidence="1">
    <location>
        <begin position="152"/>
        <end position="169"/>
    </location>
</feature>
<reference evidence="3 4" key="1">
    <citation type="submission" date="2017-10" db="EMBL/GenBank/DDBJ databases">
        <title>Massilia psychrophilum sp. nov., a novel purple-pigmented bacterium isolated from Tianshan glacier, Xinjiang Municipality, China.</title>
        <authorList>
            <person name="Wang H."/>
        </authorList>
    </citation>
    <scope>NUCLEOTIDE SEQUENCE [LARGE SCALE GENOMIC DNA]</scope>
    <source>
        <strain evidence="3 4">JCM 30074</strain>
    </source>
</reference>
<comment type="caution">
    <text evidence="3">The sequence shown here is derived from an EMBL/GenBank/DDBJ whole genome shotgun (WGS) entry which is preliminary data.</text>
</comment>
<keyword evidence="4" id="KW-1185">Reference proteome</keyword>
<feature type="transmembrane region" description="Helical" evidence="1">
    <location>
        <begin position="27"/>
        <end position="44"/>
    </location>
</feature>
<keyword evidence="1" id="KW-0812">Transmembrane</keyword>
<evidence type="ECO:0000313" key="3">
    <source>
        <dbReference type="EMBL" id="PIL42729.1"/>
    </source>
</evidence>
<evidence type="ECO:0000259" key="2">
    <source>
        <dbReference type="Pfam" id="PF04235"/>
    </source>
</evidence>
<evidence type="ECO:0000313" key="4">
    <source>
        <dbReference type="Proteomes" id="UP000230390"/>
    </source>
</evidence>
<protein>
    <recommendedName>
        <fullName evidence="2">DUF418 domain-containing protein</fullName>
    </recommendedName>
</protein>
<feature type="transmembrane region" description="Helical" evidence="1">
    <location>
        <begin position="204"/>
        <end position="224"/>
    </location>
</feature>
<feature type="transmembrane region" description="Helical" evidence="1">
    <location>
        <begin position="506"/>
        <end position="528"/>
    </location>
</feature>
<organism evidence="3 4">
    <name type="scientific">Massilia eurypsychrophila</name>
    <dbReference type="NCBI Taxonomy" id="1485217"/>
    <lineage>
        <taxon>Bacteria</taxon>
        <taxon>Pseudomonadati</taxon>
        <taxon>Pseudomonadota</taxon>
        <taxon>Betaproteobacteria</taxon>
        <taxon>Burkholderiales</taxon>
        <taxon>Oxalobacteraceae</taxon>
        <taxon>Telluria group</taxon>
        <taxon>Massilia</taxon>
    </lineage>
</organism>
<sequence>MHTLTDLPQAVELAPVPTNQRIEALDVVRGFALIGICLMNVEFFNRATGTVGQGMPAGLTGLDWLASFFVAYFVTGKFWTIFSMLFGMGFAVMLTRAESAGRGFFKPYLRRIAALAMFGILHYIFLFAGDILFSYSLAAVFLLVVLYGKAKWIVAATVALIGLALLPGFGPAAGGAAGSLALCGLMALYLRSERRPFGLSVMSLIFLVIGAIGAIAAVAVWVIQGVPMEARGPVTAASVLFLLLSFLAQKYRDPLEKRPLRAGVAMYLLIFTMMTIGGLAAYLTPPAAVALGAAPAGVVASADPKKADAKPDLAKQQKKAEAEALKARKLKEDAAAIVNENKVMSTGSYADVTVLRLKHFSENAPLQGSFAIILVAMFLIGTWFIRSGIMANTAANLPLFRKLAYVGLPAGIALGLASALISTGSVPGNDQDGYMFALGLQMLGNLPACLGYVAMIVLMLHSGSAFSNVKVLGPFGRMALTNYLLQSVVMSMFFFGYGLGNWGMGRAIQLLFALALCALQVLFSHWWLARFRYGPAEWLWRAITYMTIPAMRNDSAPAAARAQPTA</sequence>
<dbReference type="EMBL" id="PDOC01000021">
    <property type="protein sequence ID" value="PIL42729.1"/>
    <property type="molecule type" value="Genomic_DNA"/>
</dbReference>
<feature type="transmembrane region" description="Helical" evidence="1">
    <location>
        <begin position="434"/>
        <end position="460"/>
    </location>
</feature>
<feature type="transmembrane region" description="Helical" evidence="1">
    <location>
        <begin position="108"/>
        <end position="125"/>
    </location>
</feature>